<sequence length="496" mass="53830">MEPISGQEAQALPDFVLQQFAPGNGEYNHQQLYRILQGGIRQSTLAPGLKLPPTRAMAQALGIARNTVVQVYEQLVLEGLAQAGVGRGTYVAEAAPGFVGRVRAAPRGGGADASPLSLRGSDLVQGALASPLQWGAFTPGVPEVRMFPAKVWSRLQSQAWREVQPAHLSYATGAGHPALREAIADYLGGTRGVACDAAQVVVTSGTQQALHLVAHLLADSGDRVWLEDPGYWGARAMFRAAGLTLEPVDLDAEGLAPSAPQLEKPPRLMFLSPAHQYPTGVLMSHGRRRQLLDYAARHRVWIVEDDYDSEFRFAARPLPALQGLDEQGRVLYLGTFSKTLYPSLRLAYLVLPRDLVESFTRALNELYREGQTLQQVVLARFLREGHYARHIRRMRSVYATRRAALIEAVTARFGTRLPLLGSDAGLHLVLGLPHAVDDAAVADQALAAGVMTRPLSMYSLRRPAPHKGLVLGYGAVTEPEIRAGFARLAAVLARHV</sequence>
<keyword evidence="4" id="KW-0238">DNA-binding</keyword>
<dbReference type="InterPro" id="IPR015424">
    <property type="entry name" value="PyrdxlP-dep_Trfase"/>
</dbReference>
<dbReference type="InterPro" id="IPR004839">
    <property type="entry name" value="Aminotransferase_I/II_large"/>
</dbReference>
<dbReference type="Proteomes" id="UP000626210">
    <property type="component" value="Unassembled WGS sequence"/>
</dbReference>
<dbReference type="SUPFAM" id="SSF53383">
    <property type="entry name" value="PLP-dependent transferases"/>
    <property type="match status" value="1"/>
</dbReference>
<dbReference type="Pfam" id="PF00155">
    <property type="entry name" value="Aminotran_1_2"/>
    <property type="match status" value="1"/>
</dbReference>
<comment type="similarity">
    <text evidence="1">In the C-terminal section; belongs to the class-I pyridoxal-phosphate-dependent aminotransferase family.</text>
</comment>
<dbReference type="CDD" id="cd07377">
    <property type="entry name" value="WHTH_GntR"/>
    <property type="match status" value="1"/>
</dbReference>
<organism evidence="7 8">
    <name type="scientific">Pseudorhodoferax aquiterrae</name>
    <dbReference type="NCBI Taxonomy" id="747304"/>
    <lineage>
        <taxon>Bacteria</taxon>
        <taxon>Pseudomonadati</taxon>
        <taxon>Pseudomonadota</taxon>
        <taxon>Betaproteobacteria</taxon>
        <taxon>Burkholderiales</taxon>
        <taxon>Comamonadaceae</taxon>
    </lineage>
</organism>
<accession>A0ABQ3G864</accession>
<evidence type="ECO:0000256" key="2">
    <source>
        <dbReference type="ARBA" id="ARBA00022898"/>
    </source>
</evidence>
<dbReference type="InterPro" id="IPR000524">
    <property type="entry name" value="Tscrpt_reg_HTH_GntR"/>
</dbReference>
<reference evidence="8" key="1">
    <citation type="journal article" date="2019" name="Int. J. Syst. Evol. Microbiol.">
        <title>The Global Catalogue of Microorganisms (GCM) 10K type strain sequencing project: providing services to taxonomists for standard genome sequencing and annotation.</title>
        <authorList>
            <consortium name="The Broad Institute Genomics Platform"/>
            <consortium name="The Broad Institute Genome Sequencing Center for Infectious Disease"/>
            <person name="Wu L."/>
            <person name="Ma J."/>
        </authorList>
    </citation>
    <scope>NUCLEOTIDE SEQUENCE [LARGE SCALE GENOMIC DNA]</scope>
    <source>
        <strain evidence="8">KCTC 23314</strain>
    </source>
</reference>
<evidence type="ECO:0000259" key="6">
    <source>
        <dbReference type="PROSITE" id="PS50949"/>
    </source>
</evidence>
<dbReference type="Pfam" id="PF00392">
    <property type="entry name" value="GntR"/>
    <property type="match status" value="1"/>
</dbReference>
<evidence type="ECO:0000313" key="8">
    <source>
        <dbReference type="Proteomes" id="UP000626210"/>
    </source>
</evidence>
<evidence type="ECO:0000256" key="3">
    <source>
        <dbReference type="ARBA" id="ARBA00023015"/>
    </source>
</evidence>
<keyword evidence="8" id="KW-1185">Reference proteome</keyword>
<dbReference type="Gene3D" id="1.10.10.10">
    <property type="entry name" value="Winged helix-like DNA-binding domain superfamily/Winged helix DNA-binding domain"/>
    <property type="match status" value="1"/>
</dbReference>
<dbReference type="InterPro" id="IPR051446">
    <property type="entry name" value="HTH_trans_reg/aminotransferase"/>
</dbReference>
<dbReference type="InterPro" id="IPR015421">
    <property type="entry name" value="PyrdxlP-dep_Trfase_major"/>
</dbReference>
<name>A0ABQ3G864_9BURK</name>
<feature type="domain" description="HTH gntR-type" evidence="6">
    <location>
        <begin position="26"/>
        <end position="94"/>
    </location>
</feature>
<dbReference type="RefSeq" id="WP_189689567.1">
    <property type="nucleotide sequence ID" value="NZ_BMYK01000021.1"/>
</dbReference>
<dbReference type="PANTHER" id="PTHR46577:SF1">
    <property type="entry name" value="HTH-TYPE TRANSCRIPTIONAL REGULATORY PROTEIN GABR"/>
    <property type="match status" value="1"/>
</dbReference>
<evidence type="ECO:0000256" key="4">
    <source>
        <dbReference type="ARBA" id="ARBA00023125"/>
    </source>
</evidence>
<dbReference type="InterPro" id="IPR036388">
    <property type="entry name" value="WH-like_DNA-bd_sf"/>
</dbReference>
<evidence type="ECO:0000256" key="1">
    <source>
        <dbReference type="ARBA" id="ARBA00005384"/>
    </source>
</evidence>
<dbReference type="PANTHER" id="PTHR46577">
    <property type="entry name" value="HTH-TYPE TRANSCRIPTIONAL REGULATORY PROTEIN GABR"/>
    <property type="match status" value="1"/>
</dbReference>
<keyword evidence="2" id="KW-0663">Pyridoxal phosphate</keyword>
<comment type="caution">
    <text evidence="7">The sequence shown here is derived from an EMBL/GenBank/DDBJ whole genome shotgun (WGS) entry which is preliminary data.</text>
</comment>
<proteinExistence type="inferred from homology"/>
<evidence type="ECO:0000313" key="7">
    <source>
        <dbReference type="EMBL" id="GHC96134.1"/>
    </source>
</evidence>
<dbReference type="SMART" id="SM00345">
    <property type="entry name" value="HTH_GNTR"/>
    <property type="match status" value="1"/>
</dbReference>
<dbReference type="Gene3D" id="3.40.640.10">
    <property type="entry name" value="Type I PLP-dependent aspartate aminotransferase-like (Major domain)"/>
    <property type="match status" value="1"/>
</dbReference>
<dbReference type="PROSITE" id="PS50949">
    <property type="entry name" value="HTH_GNTR"/>
    <property type="match status" value="1"/>
</dbReference>
<keyword evidence="5" id="KW-0804">Transcription</keyword>
<dbReference type="InterPro" id="IPR036390">
    <property type="entry name" value="WH_DNA-bd_sf"/>
</dbReference>
<keyword evidence="3" id="KW-0805">Transcription regulation</keyword>
<protein>
    <submittedName>
        <fullName evidence="7">GntR family transcriptional regulator</fullName>
    </submittedName>
</protein>
<dbReference type="EMBL" id="BMYK01000021">
    <property type="protein sequence ID" value="GHC96134.1"/>
    <property type="molecule type" value="Genomic_DNA"/>
</dbReference>
<gene>
    <name evidence="7" type="ORF">GCM10007320_49750</name>
</gene>
<dbReference type="SUPFAM" id="SSF46785">
    <property type="entry name" value="Winged helix' DNA-binding domain"/>
    <property type="match status" value="1"/>
</dbReference>
<evidence type="ECO:0000256" key="5">
    <source>
        <dbReference type="ARBA" id="ARBA00023163"/>
    </source>
</evidence>
<dbReference type="CDD" id="cd00609">
    <property type="entry name" value="AAT_like"/>
    <property type="match status" value="1"/>
</dbReference>